<keyword evidence="2" id="KW-1185">Reference proteome</keyword>
<evidence type="ECO:0000313" key="2">
    <source>
        <dbReference type="Proteomes" id="UP000050761"/>
    </source>
</evidence>
<protein>
    <submittedName>
        <fullName evidence="3">Lipid-A-disaccharide synthase</fullName>
    </submittedName>
</protein>
<gene>
    <name evidence="1" type="ORF">HPBE_LOCUS5361</name>
</gene>
<dbReference type="WBParaSite" id="HPBE_0000536001-mRNA-1">
    <property type="protein sequence ID" value="HPBE_0000536001-mRNA-1"/>
    <property type="gene ID" value="HPBE_0000536001"/>
</dbReference>
<dbReference type="EMBL" id="UZAH01025456">
    <property type="protein sequence ID" value="VDO64266.1"/>
    <property type="molecule type" value="Genomic_DNA"/>
</dbReference>
<sequence>MESLNADIVLHMCPHMDLGTLSCFAVAYPKWQSLALRFIQKRTWGIRAIRKFATCSPKPNKSFGELNEVLEKISPELMHLETDLPQEIRKTLQTIISRPGSSVKVMYGPCK</sequence>
<reference evidence="1 2" key="1">
    <citation type="submission" date="2018-11" db="EMBL/GenBank/DDBJ databases">
        <authorList>
            <consortium name="Pathogen Informatics"/>
        </authorList>
    </citation>
    <scope>NUCLEOTIDE SEQUENCE [LARGE SCALE GENOMIC DNA]</scope>
</reference>
<reference evidence="3" key="2">
    <citation type="submission" date="2019-09" db="UniProtKB">
        <authorList>
            <consortium name="WormBaseParasite"/>
        </authorList>
    </citation>
    <scope>IDENTIFICATION</scope>
</reference>
<evidence type="ECO:0000313" key="3">
    <source>
        <dbReference type="WBParaSite" id="HPBE_0000536001-mRNA-1"/>
    </source>
</evidence>
<dbReference type="Proteomes" id="UP000050761">
    <property type="component" value="Unassembled WGS sequence"/>
</dbReference>
<proteinExistence type="predicted"/>
<dbReference type="AlphaFoldDB" id="A0A3P7WU46"/>
<organism evidence="1">
    <name type="scientific">Heligmosomoides polygyrus</name>
    <name type="common">Parasitic roundworm</name>
    <dbReference type="NCBI Taxonomy" id="6339"/>
    <lineage>
        <taxon>Eukaryota</taxon>
        <taxon>Metazoa</taxon>
        <taxon>Ecdysozoa</taxon>
        <taxon>Nematoda</taxon>
        <taxon>Chromadorea</taxon>
        <taxon>Rhabditida</taxon>
        <taxon>Rhabditina</taxon>
        <taxon>Rhabditomorpha</taxon>
        <taxon>Strongyloidea</taxon>
        <taxon>Heligmosomidae</taxon>
        <taxon>Heligmosomoides</taxon>
    </lineage>
</organism>
<accession>A0A3P7WU46</accession>
<evidence type="ECO:0000313" key="1">
    <source>
        <dbReference type="EMBL" id="VDO64266.1"/>
    </source>
</evidence>
<name>A0A3P7WU46_HELPZ</name>